<protein>
    <submittedName>
        <fullName evidence="1">Uncharacterized protein</fullName>
    </submittedName>
</protein>
<dbReference type="Proteomes" id="UP001564657">
    <property type="component" value="Unassembled WGS sequence"/>
</dbReference>
<dbReference type="EMBL" id="JBGEWD010000004">
    <property type="protein sequence ID" value="MEY7999727.1"/>
    <property type="molecule type" value="Genomic_DNA"/>
</dbReference>
<name>A0ABV4BNR7_9CLOT</name>
<organism evidence="1 2">
    <name type="scientific">Clostridium moutaii</name>
    <dbReference type="NCBI Taxonomy" id="3240932"/>
    <lineage>
        <taxon>Bacteria</taxon>
        <taxon>Bacillati</taxon>
        <taxon>Bacillota</taxon>
        <taxon>Clostridia</taxon>
        <taxon>Eubacteriales</taxon>
        <taxon>Clostridiaceae</taxon>
        <taxon>Clostridium</taxon>
    </lineage>
</organism>
<comment type="caution">
    <text evidence="1">The sequence shown here is derived from an EMBL/GenBank/DDBJ whole genome shotgun (WGS) entry which is preliminary data.</text>
</comment>
<evidence type="ECO:0000313" key="2">
    <source>
        <dbReference type="Proteomes" id="UP001564657"/>
    </source>
</evidence>
<evidence type="ECO:0000313" key="1">
    <source>
        <dbReference type="EMBL" id="MEY7999727.1"/>
    </source>
</evidence>
<reference evidence="1 2" key="1">
    <citation type="submission" date="2024-08" db="EMBL/GenBank/DDBJ databases">
        <title>Clostridium lapicellarii sp. nov., and Clostridium renhuaiense sp. nov., two species isolated from the mud in a fermentation cellar used for producing sauce-flavour Chinese liquors.</title>
        <authorList>
            <person name="Yang F."/>
            <person name="Wang H."/>
            <person name="Chen L.Q."/>
            <person name="Zhou N."/>
            <person name="Lu J.J."/>
            <person name="Pu X.X."/>
            <person name="Wan B."/>
            <person name="Wang L."/>
            <person name="Liu S.J."/>
        </authorList>
    </citation>
    <scope>NUCLEOTIDE SEQUENCE [LARGE SCALE GENOMIC DNA]</scope>
    <source>
        <strain evidence="1 2">MT-5</strain>
    </source>
</reference>
<keyword evidence="2" id="KW-1185">Reference proteome</keyword>
<gene>
    <name evidence="1" type="ORF">AB8U03_05810</name>
</gene>
<sequence length="118" mass="14037">MYREWLEVLEEDKVEVENKLNELFGQVILKEHEKGKEGILTIDTHGNLDIYFENKEYVLKEVSKGIELEIIRIDCDQYKNLKGKEDIKQKMDHLKNKVIPDTINKLYEDIRGWALEES</sequence>
<accession>A0ABV4BNR7</accession>
<proteinExistence type="predicted"/>
<dbReference type="RefSeq" id="WP_369703614.1">
    <property type="nucleotide sequence ID" value="NZ_JBGEWD010000004.1"/>
</dbReference>